<keyword evidence="1" id="KW-1133">Transmembrane helix</keyword>
<evidence type="ECO:0000259" key="2">
    <source>
        <dbReference type="Pfam" id="PF14317"/>
    </source>
</evidence>
<keyword evidence="1" id="KW-0472">Membrane</keyword>
<dbReference type="Pfam" id="PF14317">
    <property type="entry name" value="YcxB"/>
    <property type="match status" value="1"/>
</dbReference>
<evidence type="ECO:0000313" key="3">
    <source>
        <dbReference type="EMBL" id="MCG2614624.1"/>
    </source>
</evidence>
<dbReference type="EMBL" id="JAKLTR010000005">
    <property type="protein sequence ID" value="MCG2614624.1"/>
    <property type="molecule type" value="Genomic_DNA"/>
</dbReference>
<comment type="caution">
    <text evidence="3">The sequence shown here is derived from an EMBL/GenBank/DDBJ whole genome shotgun (WGS) entry which is preliminary data.</text>
</comment>
<keyword evidence="4" id="KW-1185">Reference proteome</keyword>
<evidence type="ECO:0000256" key="1">
    <source>
        <dbReference type="SAM" id="Phobius"/>
    </source>
</evidence>
<gene>
    <name evidence="3" type="ORF">LZZ85_10040</name>
</gene>
<dbReference type="InterPro" id="IPR025588">
    <property type="entry name" value="YcxB-like_C"/>
</dbReference>
<protein>
    <submittedName>
        <fullName evidence="3">YcxB family protein</fullName>
    </submittedName>
</protein>
<feature type="domain" description="YcxB-like C-terminal" evidence="2">
    <location>
        <begin position="108"/>
        <end position="152"/>
    </location>
</feature>
<organism evidence="3 4">
    <name type="scientific">Terrimonas ginsenosidimutans</name>
    <dbReference type="NCBI Taxonomy" id="2908004"/>
    <lineage>
        <taxon>Bacteria</taxon>
        <taxon>Pseudomonadati</taxon>
        <taxon>Bacteroidota</taxon>
        <taxon>Chitinophagia</taxon>
        <taxon>Chitinophagales</taxon>
        <taxon>Chitinophagaceae</taxon>
        <taxon>Terrimonas</taxon>
    </lineage>
</organism>
<proteinExistence type="predicted"/>
<keyword evidence="1" id="KW-0812">Transmembrane</keyword>
<dbReference type="RefSeq" id="WP_237871219.1">
    <property type="nucleotide sequence ID" value="NZ_JAKLTR010000005.1"/>
</dbReference>
<sequence length="157" mass="18882">MTIHFKYEKSQVIQALRYHFISRPEIRTMIILVNAFAILSITLYAFKKITPFAFLIGTTLWLVLMISFWFVLPFMVYRRAETFRHEFSMKFGEADFSLIHQHGQKSWPWKSLTKFVESPNFFHLYFDARSFLLVPKSGFRDIDEVHEMRSMLREKVK</sequence>
<feature type="transmembrane region" description="Helical" evidence="1">
    <location>
        <begin position="26"/>
        <end position="46"/>
    </location>
</feature>
<accession>A0ABS9KQQ9</accession>
<evidence type="ECO:0000313" key="4">
    <source>
        <dbReference type="Proteomes" id="UP001165367"/>
    </source>
</evidence>
<reference evidence="3" key="1">
    <citation type="submission" date="2022-01" db="EMBL/GenBank/DDBJ databases">
        <authorList>
            <person name="Jo J.-H."/>
            <person name="Im W.-T."/>
        </authorList>
    </citation>
    <scope>NUCLEOTIDE SEQUENCE</scope>
    <source>
        <strain evidence="3">NA20</strain>
    </source>
</reference>
<dbReference type="Proteomes" id="UP001165367">
    <property type="component" value="Unassembled WGS sequence"/>
</dbReference>
<name>A0ABS9KQQ9_9BACT</name>
<feature type="transmembrane region" description="Helical" evidence="1">
    <location>
        <begin position="52"/>
        <end position="77"/>
    </location>
</feature>